<dbReference type="RefSeq" id="WP_256540871.1">
    <property type="nucleotide sequence ID" value="NZ_JANHOH010000009.1"/>
</dbReference>
<sequence length="200" mass="23453">MKYLFVFLIFVTFNSFAQDYSTLIAAHRKQYKEDFITDKHSPLKEADLENLQFFDADSTYRITADVEVLSNETIFQMPTFNGAKQEYIRYARIKFMLNGKPQQLNIYRNISLSKRPGFEDYLFLPFMDETNSEESYGGGRYLDLKTTDIQVGKIVIDFNKAYNPYCAYSDGYQCPMPPRENYLKLKVMAGEKQYTGEKKH</sequence>
<keyword evidence="3" id="KW-1185">Reference proteome</keyword>
<reference evidence="2 3" key="1">
    <citation type="submission" date="2022-07" db="EMBL/GenBank/DDBJ databases">
        <title>Mucilaginibacter sp. JC4.</title>
        <authorList>
            <person name="Le V."/>
            <person name="Ko S.-R."/>
            <person name="Ahn C.-Y."/>
            <person name="Oh H.-M."/>
        </authorList>
    </citation>
    <scope>NUCLEOTIDE SEQUENCE [LARGE SCALE GENOMIC DNA]</scope>
    <source>
        <strain evidence="2 3">JC4</strain>
    </source>
</reference>
<gene>
    <name evidence="2" type="ORF">NPE20_22105</name>
</gene>
<evidence type="ECO:0000313" key="3">
    <source>
        <dbReference type="Proteomes" id="UP001204376"/>
    </source>
</evidence>
<dbReference type="EMBL" id="JANHOH010000009">
    <property type="protein sequence ID" value="MCQ6960689.1"/>
    <property type="molecule type" value="Genomic_DNA"/>
</dbReference>
<evidence type="ECO:0000256" key="1">
    <source>
        <dbReference type="SAM" id="SignalP"/>
    </source>
</evidence>
<protein>
    <submittedName>
        <fullName evidence="2">DUF1684 domain-containing protein</fullName>
    </submittedName>
</protein>
<dbReference type="Proteomes" id="UP001204376">
    <property type="component" value="Unassembled WGS sequence"/>
</dbReference>
<comment type="caution">
    <text evidence="2">The sequence shown here is derived from an EMBL/GenBank/DDBJ whole genome shotgun (WGS) entry which is preliminary data.</text>
</comment>
<organism evidence="2 3">
    <name type="scientific">Mucilaginibacter aquariorum</name>
    <dbReference type="NCBI Taxonomy" id="2967225"/>
    <lineage>
        <taxon>Bacteria</taxon>
        <taxon>Pseudomonadati</taxon>
        <taxon>Bacteroidota</taxon>
        <taxon>Sphingobacteriia</taxon>
        <taxon>Sphingobacteriales</taxon>
        <taxon>Sphingobacteriaceae</taxon>
        <taxon>Mucilaginibacter</taxon>
    </lineage>
</organism>
<name>A0ABT1T7T4_9SPHI</name>
<feature type="chain" id="PRO_5046860924" evidence="1">
    <location>
        <begin position="18"/>
        <end position="200"/>
    </location>
</feature>
<proteinExistence type="predicted"/>
<keyword evidence="1" id="KW-0732">Signal</keyword>
<dbReference type="PANTHER" id="PTHR41913:SF1">
    <property type="entry name" value="DUF1684 DOMAIN-CONTAINING PROTEIN"/>
    <property type="match status" value="1"/>
</dbReference>
<dbReference type="InterPro" id="IPR012467">
    <property type="entry name" value="DUF1684"/>
</dbReference>
<dbReference type="PANTHER" id="PTHR41913">
    <property type="entry name" value="DUF1684 DOMAIN-CONTAINING PROTEIN"/>
    <property type="match status" value="1"/>
</dbReference>
<feature type="signal peptide" evidence="1">
    <location>
        <begin position="1"/>
        <end position="17"/>
    </location>
</feature>
<dbReference type="Pfam" id="PF07920">
    <property type="entry name" value="DUF1684"/>
    <property type="match status" value="1"/>
</dbReference>
<evidence type="ECO:0000313" key="2">
    <source>
        <dbReference type="EMBL" id="MCQ6960689.1"/>
    </source>
</evidence>
<accession>A0ABT1T7T4</accession>